<organism evidence="2 3">
    <name type="scientific">Gemmobacter megaterium</name>
    <dbReference type="NCBI Taxonomy" id="1086013"/>
    <lineage>
        <taxon>Bacteria</taxon>
        <taxon>Pseudomonadati</taxon>
        <taxon>Pseudomonadota</taxon>
        <taxon>Alphaproteobacteria</taxon>
        <taxon>Rhodobacterales</taxon>
        <taxon>Paracoccaceae</taxon>
        <taxon>Gemmobacter</taxon>
    </lineage>
</organism>
<gene>
    <name evidence="2" type="ORF">SAMN05421774_103108</name>
</gene>
<feature type="domain" description="HTH DNA binding" evidence="1">
    <location>
        <begin position="284"/>
        <end position="337"/>
    </location>
</feature>
<protein>
    <submittedName>
        <fullName evidence="2">HTH DNA binding domain-containing protein</fullName>
    </submittedName>
</protein>
<proteinExistence type="predicted"/>
<accession>A0A1N7N4H0</accession>
<dbReference type="EMBL" id="FTOT01000003">
    <property type="protein sequence ID" value="SIS93059.1"/>
    <property type="molecule type" value="Genomic_DNA"/>
</dbReference>
<keyword evidence="3" id="KW-1185">Reference proteome</keyword>
<dbReference type="Proteomes" id="UP000186141">
    <property type="component" value="Unassembled WGS sequence"/>
</dbReference>
<dbReference type="InterPro" id="IPR021068">
    <property type="entry name" value="HTH_DNA-bd"/>
</dbReference>
<dbReference type="RefSeq" id="WP_229740478.1">
    <property type="nucleotide sequence ID" value="NZ_BMEH01000003.1"/>
</dbReference>
<dbReference type="Pfam" id="PF11972">
    <property type="entry name" value="HTH_13"/>
    <property type="match status" value="1"/>
</dbReference>
<reference evidence="2 3" key="1">
    <citation type="submission" date="2017-01" db="EMBL/GenBank/DDBJ databases">
        <authorList>
            <person name="Mah S.A."/>
            <person name="Swanson W.J."/>
            <person name="Moy G.W."/>
            <person name="Vacquier V.D."/>
        </authorList>
    </citation>
    <scope>NUCLEOTIDE SEQUENCE [LARGE SCALE GENOMIC DNA]</scope>
    <source>
        <strain evidence="2 3">DSM 26375</strain>
    </source>
</reference>
<dbReference type="AlphaFoldDB" id="A0A1N7N4H0"/>
<evidence type="ECO:0000313" key="2">
    <source>
        <dbReference type="EMBL" id="SIS93059.1"/>
    </source>
</evidence>
<dbReference type="STRING" id="1086013.SAMN05421774_103108"/>
<evidence type="ECO:0000313" key="3">
    <source>
        <dbReference type="Proteomes" id="UP000186141"/>
    </source>
</evidence>
<sequence>MAPSRNPWDDDPDVSDEADLWFLPADDTPEPEVSPLPRAERVALFPHGEWRAAEGALAPDLAALAYDFGRLEERLRGAGEGARRRIALQEVASLGWWTGDRLSVDRLALWLSMQIGATGEDSQALGRGAWAVRRLTGGPAPLAPRRAEALAALLGLTDGAPLPERLADACDVLDDLAPLHPVVQGAVLFHLWRQSDAGPARDVEAAVLGARLAGSMGGAGAFLPLTLAGFGALSAQGAAERRLAAWIAGAHQAVLAALMHLERLAVWQRRAAEGVADLSGRTPPRLVRLLGDWPSVSAPMAEAETGASRAAVQRNLDILAGRGLIRELTGQGRYRVWAARLA</sequence>
<name>A0A1N7N4H0_9RHOB</name>
<evidence type="ECO:0000259" key="1">
    <source>
        <dbReference type="Pfam" id="PF11972"/>
    </source>
</evidence>